<organism evidence="2 3">
    <name type="scientific">Pelomonas caseinilytica</name>
    <dbReference type="NCBI Taxonomy" id="2906763"/>
    <lineage>
        <taxon>Bacteria</taxon>
        <taxon>Pseudomonadati</taxon>
        <taxon>Pseudomonadota</taxon>
        <taxon>Betaproteobacteria</taxon>
        <taxon>Burkholderiales</taxon>
        <taxon>Sphaerotilaceae</taxon>
        <taxon>Roseateles</taxon>
    </lineage>
</organism>
<evidence type="ECO:0000256" key="1">
    <source>
        <dbReference type="SAM" id="MobiDB-lite"/>
    </source>
</evidence>
<dbReference type="RefSeq" id="WP_233395328.1">
    <property type="nucleotide sequence ID" value="NZ_JAJTWT010000021.1"/>
</dbReference>
<dbReference type="Proteomes" id="UP001201463">
    <property type="component" value="Unassembled WGS sequence"/>
</dbReference>
<accession>A0ABS8XLM6</accession>
<dbReference type="SUPFAM" id="SSF56349">
    <property type="entry name" value="DNA breaking-rejoining enzymes"/>
    <property type="match status" value="1"/>
</dbReference>
<protein>
    <submittedName>
        <fullName evidence="2">Integrase</fullName>
    </submittedName>
</protein>
<keyword evidence="3" id="KW-1185">Reference proteome</keyword>
<proteinExistence type="predicted"/>
<comment type="caution">
    <text evidence="2">The sequence shown here is derived from an EMBL/GenBank/DDBJ whole genome shotgun (WGS) entry which is preliminary data.</text>
</comment>
<dbReference type="EMBL" id="JAJTWT010000021">
    <property type="protein sequence ID" value="MCE4540683.1"/>
    <property type="molecule type" value="Genomic_DNA"/>
</dbReference>
<gene>
    <name evidence="2" type="ORF">LXT12_25960</name>
</gene>
<evidence type="ECO:0000313" key="2">
    <source>
        <dbReference type="EMBL" id="MCE4540683.1"/>
    </source>
</evidence>
<dbReference type="InterPro" id="IPR011010">
    <property type="entry name" value="DNA_brk_join_enz"/>
</dbReference>
<name>A0ABS8XLM6_9BURK</name>
<sequence length="694" mass="77533">MSNIVQFIPRADLDALTNLNAFIAVCKDKLTVFGASLPFESNSWVVTEDINLKGKSSAVRLVFSSWSTVEDKEPQPMKEPFLSFAKSYIRYQHSLRPTKAVGPRLAALRALEAALAEFSPVPNAALVTHQVLDRAAQLIASKFTPAVAYRVGGQLQMVSDLLVDHRSVAVLSKWLNPISRPLENGARVGKEFDEKRQQKLPSPVALDALARAFHAAVEAQDVVVTSVAAILCSAPDRIHEVLLLPENCEVLSPNPTTNEQEYGLRWHPGKGADPMVKWVVRAMADVVRKAVSQLRQISAPAREIARWYESHPKRMFLPPSLEHLRQQERITLSDLAQALFAEGGSVRSARTWLIEKDIEYSGPRGQQTVAFDDVEKAVVAMLPAGFPVADSELDLKYSDMLCVVRRNTLHSERGVYHGAIEKVTQGQIYDKLAGSAAKMDWTIFARLGFYEDDGSVVRITSHQFRHYLNTLAQMGGLSQLDIAKWSGRRHISQNNGYDHESSRDVVEYVRKMSNSEHQSVGPLARLKGVTLIPRDEFARLKIPTAHTTEFGYCVHDFTMTPCQIHLDCMNCDEQVCIKGDRIREENLRRQREETRQLLVAAVEGRSEGYAGTDRWITHQTRTLKRMDQLCEILDDPRVPVGAVIQPSGVVPASRIEQAAQKRLAGQRDPRTKGARQRLTESMSTPRLGRQEGSA</sequence>
<evidence type="ECO:0000313" key="3">
    <source>
        <dbReference type="Proteomes" id="UP001201463"/>
    </source>
</evidence>
<feature type="region of interest" description="Disordered" evidence="1">
    <location>
        <begin position="659"/>
        <end position="694"/>
    </location>
</feature>
<reference evidence="2 3" key="1">
    <citation type="submission" date="2021-12" db="EMBL/GenBank/DDBJ databases">
        <title>Genome seq of p7.</title>
        <authorList>
            <person name="Seo T."/>
        </authorList>
    </citation>
    <scope>NUCLEOTIDE SEQUENCE [LARGE SCALE GENOMIC DNA]</scope>
    <source>
        <strain evidence="2 3">P7</strain>
    </source>
</reference>